<keyword evidence="1" id="KW-1133">Transmembrane helix</keyword>
<evidence type="ECO:0000313" key="2">
    <source>
        <dbReference type="EMBL" id="EFC48108.1"/>
    </source>
</evidence>
<sequence>MFQGHYGPAGVLHYFFRDISLAWLMVATQVIDVMFYSFSWTCHLACEMKIESNARCENVFCLEYGRYNVKAMRENKIFPFEPHNDISYSLTGSVIWTLCMSLLYCAINRPKNRSFLSIYGVFFMAIASHWLLDVIVRRNDVAILPPFTSQKIGFATWENWSRFENCLLEIAFHWIGAIFIIATKYGNERIFKSFWIALSLYIGMGIFMTRAIFYGQDTSKMADLVEDGEVFAPGHALFATITYFISAILGYFMSFNNSSQWKMNKTQ</sequence>
<feature type="transmembrane region" description="Helical" evidence="1">
    <location>
        <begin position="194"/>
        <end position="215"/>
    </location>
</feature>
<organism evidence="3">
    <name type="scientific">Naegleria gruberi</name>
    <name type="common">Amoeba</name>
    <dbReference type="NCBI Taxonomy" id="5762"/>
    <lineage>
        <taxon>Eukaryota</taxon>
        <taxon>Discoba</taxon>
        <taxon>Heterolobosea</taxon>
        <taxon>Tetramitia</taxon>
        <taxon>Eutetramitia</taxon>
        <taxon>Vahlkampfiidae</taxon>
        <taxon>Naegleria</taxon>
    </lineage>
</organism>
<dbReference type="GeneID" id="8861509"/>
<evidence type="ECO:0000256" key="1">
    <source>
        <dbReference type="SAM" id="Phobius"/>
    </source>
</evidence>
<feature type="transmembrane region" description="Helical" evidence="1">
    <location>
        <begin position="170"/>
        <end position="187"/>
    </location>
</feature>
<reference evidence="2 3" key="1">
    <citation type="journal article" date="2010" name="Cell">
        <title>The genome of Naegleria gruberi illuminates early eukaryotic versatility.</title>
        <authorList>
            <person name="Fritz-Laylin L.K."/>
            <person name="Prochnik S.E."/>
            <person name="Ginger M.L."/>
            <person name="Dacks J.B."/>
            <person name="Carpenter M.L."/>
            <person name="Field M.C."/>
            <person name="Kuo A."/>
            <person name="Paredez A."/>
            <person name="Chapman J."/>
            <person name="Pham J."/>
            <person name="Shu S."/>
            <person name="Neupane R."/>
            <person name="Cipriano M."/>
            <person name="Mancuso J."/>
            <person name="Tu H."/>
            <person name="Salamov A."/>
            <person name="Lindquist E."/>
            <person name="Shapiro H."/>
            <person name="Lucas S."/>
            <person name="Grigoriev I.V."/>
            <person name="Cande W.Z."/>
            <person name="Fulton C."/>
            <person name="Rokhsar D.S."/>
            <person name="Dawson S.C."/>
        </authorList>
    </citation>
    <scope>NUCLEOTIDE SEQUENCE [LARGE SCALE GENOMIC DNA]</scope>
    <source>
        <strain evidence="2 3">NEG-M</strain>
    </source>
</reference>
<dbReference type="InterPro" id="IPR007404">
    <property type="entry name" value="YdjM-like"/>
</dbReference>
<feature type="transmembrane region" description="Helical" evidence="1">
    <location>
        <begin position="235"/>
        <end position="255"/>
    </location>
</feature>
<dbReference type="AlphaFoldDB" id="D2V5F9"/>
<keyword evidence="1" id="KW-0812">Transmembrane</keyword>
<keyword evidence="3" id="KW-1185">Reference proteome</keyword>
<feature type="transmembrane region" description="Helical" evidence="1">
    <location>
        <begin position="21"/>
        <end position="39"/>
    </location>
</feature>
<dbReference type="InParanoid" id="D2V5F9"/>
<dbReference type="EMBL" id="GG738852">
    <property type="protein sequence ID" value="EFC48108.1"/>
    <property type="molecule type" value="Genomic_DNA"/>
</dbReference>
<feature type="transmembrane region" description="Helical" evidence="1">
    <location>
        <begin position="114"/>
        <end position="132"/>
    </location>
</feature>
<dbReference type="Pfam" id="PF04307">
    <property type="entry name" value="YdjM"/>
    <property type="match status" value="1"/>
</dbReference>
<dbReference type="OMA" id="IATRIMN"/>
<name>D2V5F9_NAEGR</name>
<dbReference type="Proteomes" id="UP000006671">
    <property type="component" value="Unassembled WGS sequence"/>
</dbReference>
<dbReference type="VEuPathDB" id="AmoebaDB:NAEGRDRAFT_63808"/>
<keyword evidence="1" id="KW-0472">Membrane</keyword>
<feature type="transmembrane region" description="Helical" evidence="1">
    <location>
        <begin position="86"/>
        <end position="107"/>
    </location>
</feature>
<proteinExistence type="predicted"/>
<dbReference type="KEGG" id="ngr:NAEGRDRAFT_63808"/>
<dbReference type="RefSeq" id="XP_002680852.1">
    <property type="nucleotide sequence ID" value="XM_002680806.1"/>
</dbReference>
<dbReference type="OrthoDB" id="10259742at2759"/>
<evidence type="ECO:0000313" key="3">
    <source>
        <dbReference type="Proteomes" id="UP000006671"/>
    </source>
</evidence>
<gene>
    <name evidence="2" type="ORF">NAEGRDRAFT_63808</name>
</gene>
<protein>
    <submittedName>
        <fullName evidence="2">Predicted protein</fullName>
    </submittedName>
</protein>
<accession>D2V5F9</accession>